<name>A0ABS4W103_9PSEU</name>
<dbReference type="PANTHER" id="PTHR33371">
    <property type="entry name" value="INTERMEMBRANE PHOSPHOLIPID TRANSPORT SYSTEM BINDING PROTEIN MLAD-RELATED"/>
    <property type="match status" value="1"/>
</dbReference>
<protein>
    <submittedName>
        <fullName evidence="3">Phospholipid/cholesterol/gamma-HCH transport system substrate-binding protein</fullName>
    </submittedName>
</protein>
<feature type="domain" description="Mce/MlaD" evidence="1">
    <location>
        <begin position="35"/>
        <end position="108"/>
    </location>
</feature>
<dbReference type="RefSeq" id="WP_210032601.1">
    <property type="nucleotide sequence ID" value="NZ_JAGINU010000001.1"/>
</dbReference>
<dbReference type="InterPro" id="IPR024516">
    <property type="entry name" value="Mce_C"/>
</dbReference>
<feature type="domain" description="Mammalian cell entry C-terminal" evidence="2">
    <location>
        <begin position="115"/>
        <end position="321"/>
    </location>
</feature>
<evidence type="ECO:0000313" key="4">
    <source>
        <dbReference type="Proteomes" id="UP001519295"/>
    </source>
</evidence>
<accession>A0ABS4W103</accession>
<dbReference type="PANTHER" id="PTHR33371:SF17">
    <property type="entry name" value="MCE-FAMILY PROTEIN MCE1B"/>
    <property type="match status" value="1"/>
</dbReference>
<dbReference type="NCBIfam" id="TIGR00996">
    <property type="entry name" value="Mtu_fam_mce"/>
    <property type="match status" value="1"/>
</dbReference>
<dbReference type="Proteomes" id="UP001519295">
    <property type="component" value="Unassembled WGS sequence"/>
</dbReference>
<comment type="caution">
    <text evidence="3">The sequence shown here is derived from an EMBL/GenBank/DDBJ whole genome shotgun (WGS) entry which is preliminary data.</text>
</comment>
<evidence type="ECO:0000259" key="1">
    <source>
        <dbReference type="Pfam" id="PF02470"/>
    </source>
</evidence>
<dbReference type="Pfam" id="PF02470">
    <property type="entry name" value="MlaD"/>
    <property type="match status" value="1"/>
</dbReference>
<gene>
    <name evidence="3" type="ORF">JOF36_005586</name>
</gene>
<organism evidence="3 4">
    <name type="scientific">Pseudonocardia parietis</name>
    <dbReference type="NCBI Taxonomy" id="570936"/>
    <lineage>
        <taxon>Bacteria</taxon>
        <taxon>Bacillati</taxon>
        <taxon>Actinomycetota</taxon>
        <taxon>Actinomycetes</taxon>
        <taxon>Pseudonocardiales</taxon>
        <taxon>Pseudonocardiaceae</taxon>
        <taxon>Pseudonocardia</taxon>
    </lineage>
</organism>
<proteinExistence type="predicted"/>
<evidence type="ECO:0000313" key="3">
    <source>
        <dbReference type="EMBL" id="MBP2369890.1"/>
    </source>
</evidence>
<reference evidence="3 4" key="1">
    <citation type="submission" date="2021-03" db="EMBL/GenBank/DDBJ databases">
        <title>Sequencing the genomes of 1000 actinobacteria strains.</title>
        <authorList>
            <person name="Klenk H.-P."/>
        </authorList>
    </citation>
    <scope>NUCLEOTIDE SEQUENCE [LARGE SCALE GENOMIC DNA]</scope>
    <source>
        <strain evidence="3 4">DSM 45256</strain>
    </source>
</reference>
<keyword evidence="4" id="KW-1185">Reference proteome</keyword>
<dbReference type="InterPro" id="IPR003399">
    <property type="entry name" value="Mce/MlaD"/>
</dbReference>
<dbReference type="EMBL" id="JAGINU010000001">
    <property type="protein sequence ID" value="MBP2369890.1"/>
    <property type="molecule type" value="Genomic_DNA"/>
</dbReference>
<dbReference type="Pfam" id="PF11887">
    <property type="entry name" value="Mce4_CUP1"/>
    <property type="match status" value="1"/>
</dbReference>
<dbReference type="InterPro" id="IPR005693">
    <property type="entry name" value="Mce"/>
</dbReference>
<dbReference type="InterPro" id="IPR052336">
    <property type="entry name" value="MlaD_Phospholipid_Transporter"/>
</dbReference>
<evidence type="ECO:0000259" key="2">
    <source>
        <dbReference type="Pfam" id="PF11887"/>
    </source>
</evidence>
<sequence>MSKLVVKVVALFGVAGLMSVLMAAVFGNIRIEDASTYKALFTDVSGLTPGSDVRAAGVTVGRVEDVELQPSNEILVTLSAKVEVPLGAATRAVVRYKNLVGDRYLELSDSPGPYERLRPGATIPVTNTAPALDLDELYNGFTPLLEGLSPDQVNQLSSALIGSFQGEGPAIDGLLSSVGSLTGTLADRDQMIGQLIDHFNTVLTTVNERSPQLRDLIDQLQRLISGLAAERGPIGESLVRIGDLSGNVGSLLAQARPDLAGTVDQVDRLAGVINNDRDTVNTTLSRLPRAYQQLGRLGAYGSFFQFYICAIQVRATGPDGRAVLTPWVSSGVERCQ</sequence>